<name>A0A0S2M1K4_9MICC</name>
<protein>
    <submittedName>
        <fullName evidence="1">Uncharacterized protein</fullName>
    </submittedName>
</protein>
<dbReference type="Proteomes" id="UP000059574">
    <property type="component" value="Chromosome"/>
</dbReference>
<organism evidence="1 2">
    <name type="scientific">Arthrobacter alpinus</name>
    <dbReference type="NCBI Taxonomy" id="656366"/>
    <lineage>
        <taxon>Bacteria</taxon>
        <taxon>Bacillati</taxon>
        <taxon>Actinomycetota</taxon>
        <taxon>Actinomycetes</taxon>
        <taxon>Micrococcales</taxon>
        <taxon>Micrococcaceae</taxon>
        <taxon>Arthrobacter</taxon>
    </lineage>
</organism>
<evidence type="ECO:0000313" key="2">
    <source>
        <dbReference type="Proteomes" id="UP000059574"/>
    </source>
</evidence>
<evidence type="ECO:0000313" key="1">
    <source>
        <dbReference type="EMBL" id="ALO67287.1"/>
    </source>
</evidence>
<reference evidence="1 2" key="2">
    <citation type="journal article" date="2016" name="J. Biotechnol.">
        <title>Complete genome sequence of Arthrobacter alpinus ERGS4:06, a yellow pigmented bacterium tolerant to cold and radiations isolated from Sikkim Himalaya.</title>
        <authorList>
            <person name="Kumar R."/>
            <person name="Singh D."/>
            <person name="Swarnkar M.K."/>
            <person name="Singh A.K."/>
            <person name="Kumar S."/>
        </authorList>
    </citation>
    <scope>NUCLEOTIDE SEQUENCE [LARGE SCALE GENOMIC DNA]</scope>
    <source>
        <strain evidence="1 2">ERGS4:06</strain>
    </source>
</reference>
<accession>A0A0S2M1K4</accession>
<dbReference type="EMBL" id="CP013200">
    <property type="protein sequence ID" value="ALO67287.1"/>
    <property type="molecule type" value="Genomic_DNA"/>
</dbReference>
<dbReference type="AlphaFoldDB" id="A0A0S2M1K4"/>
<sequence>MRVQVEDLLPLVARAERIGNRIVAGLILAAFIRGIGDLTSSDQKWLQSWQNKLLAGGTGAMGSYLVWTSRPNVAAPRPWLSRLLKSGHRRPPA</sequence>
<proteinExistence type="predicted"/>
<gene>
    <name evidence="1" type="ORF">AS189_13225</name>
</gene>
<reference evidence="2" key="1">
    <citation type="submission" date="2015-11" db="EMBL/GenBank/DDBJ databases">
        <authorList>
            <person name="Kumar R."/>
            <person name="Singh D."/>
            <person name="Swarnkar M.K."/>
            <person name="Singh A.K."/>
            <person name="Kumar S."/>
        </authorList>
    </citation>
    <scope>NUCLEOTIDE SEQUENCE [LARGE SCALE GENOMIC DNA]</scope>
    <source>
        <strain evidence="2">ERGS4:06</strain>
    </source>
</reference>